<feature type="non-terminal residue" evidence="2">
    <location>
        <position position="92"/>
    </location>
</feature>
<proteinExistence type="predicted"/>
<dbReference type="EMBL" id="AEJB01000624">
    <property type="protein sequence ID" value="ELP62246.1"/>
    <property type="molecule type" value="Genomic_DNA"/>
</dbReference>
<evidence type="ECO:0000256" key="1">
    <source>
        <dbReference type="SAM" id="MobiDB-lite"/>
    </source>
</evidence>
<evidence type="ECO:0000313" key="3">
    <source>
        <dbReference type="Proteomes" id="UP000010931"/>
    </source>
</evidence>
<sequence length="92" mass="9633">MHRDSLDARHAAAVSDGFGPGGRADRPRGTRPGTPRRHDRAPAPAGPHGLTDRRLVGLPRGRRPGTSRTRPGAGLLGPAGLRPLSGLNHPYA</sequence>
<dbReference type="Proteomes" id="UP000010931">
    <property type="component" value="Unassembled WGS sequence"/>
</dbReference>
<name>L7EU63_STRT8</name>
<evidence type="ECO:0000313" key="2">
    <source>
        <dbReference type="EMBL" id="ELP62246.1"/>
    </source>
</evidence>
<keyword evidence="3" id="KW-1185">Reference proteome</keyword>
<feature type="compositionally biased region" description="Basic and acidic residues" evidence="1">
    <location>
        <begin position="1"/>
        <end position="10"/>
    </location>
</feature>
<reference evidence="2 3" key="1">
    <citation type="journal article" date="2011" name="Plasmid">
        <title>Streptomyces turgidiscabies Car8 contains a modular pathogenicity island that shares virulence genes with other actinobacterial plant pathogens.</title>
        <authorList>
            <person name="Huguet-Tapia J.C."/>
            <person name="Badger J.H."/>
            <person name="Loria R."/>
            <person name="Pettis G.S."/>
        </authorList>
    </citation>
    <scope>NUCLEOTIDE SEQUENCE [LARGE SCALE GENOMIC DNA]</scope>
    <source>
        <strain evidence="2 3">Car8</strain>
    </source>
</reference>
<feature type="region of interest" description="Disordered" evidence="1">
    <location>
        <begin position="1"/>
        <end position="92"/>
    </location>
</feature>
<dbReference type="AlphaFoldDB" id="L7EU63"/>
<comment type="caution">
    <text evidence="2">The sequence shown here is derived from an EMBL/GenBank/DDBJ whole genome shotgun (WGS) entry which is preliminary data.</text>
</comment>
<organism evidence="2 3">
    <name type="scientific">Streptomyces turgidiscabies (strain Car8)</name>
    <dbReference type="NCBI Taxonomy" id="698760"/>
    <lineage>
        <taxon>Bacteria</taxon>
        <taxon>Bacillati</taxon>
        <taxon>Actinomycetota</taxon>
        <taxon>Actinomycetes</taxon>
        <taxon>Kitasatosporales</taxon>
        <taxon>Streptomycetaceae</taxon>
        <taxon>Streptomyces</taxon>
    </lineage>
</organism>
<accession>L7EU63</accession>
<feature type="compositionally biased region" description="Low complexity" evidence="1">
    <location>
        <begin position="66"/>
        <end position="92"/>
    </location>
</feature>
<gene>
    <name evidence="2" type="ORF">STRTUCAR8_04363</name>
</gene>
<protein>
    <submittedName>
        <fullName evidence="2">Uncharacterized protein</fullName>
    </submittedName>
</protein>